<dbReference type="InterPro" id="IPR057727">
    <property type="entry name" value="WCX_dom"/>
</dbReference>
<gene>
    <name evidence="4" type="ORF">FAZ21_07455</name>
</gene>
<dbReference type="PROSITE" id="PS51000">
    <property type="entry name" value="HTH_DEOR_2"/>
    <property type="match status" value="1"/>
</dbReference>
<dbReference type="GO" id="GO:0003700">
    <property type="term" value="F:DNA-binding transcription factor activity"/>
    <property type="evidence" value="ECO:0007669"/>
    <property type="project" value="InterPro"/>
</dbReference>
<comment type="caution">
    <text evidence="4">The sequence shown here is derived from an EMBL/GenBank/DDBJ whole genome shotgun (WGS) entry which is preliminary data.</text>
</comment>
<dbReference type="PANTHER" id="PTHR34580">
    <property type="match status" value="1"/>
</dbReference>
<reference evidence="4 5" key="1">
    <citation type="submission" date="2019-04" db="EMBL/GenBank/DDBJ databases">
        <title>Chitiniphilus eburnea sp. nov., a novel chitinolytic bacterium isolated from aquaculture sludge.</title>
        <authorList>
            <person name="Sheng M."/>
        </authorList>
    </citation>
    <scope>NUCLEOTIDE SEQUENCE [LARGE SCALE GENOMIC DNA]</scope>
    <source>
        <strain evidence="4 5">HX-2-15</strain>
    </source>
</reference>
<dbReference type="Pfam" id="PF08220">
    <property type="entry name" value="HTH_DeoR"/>
    <property type="match status" value="1"/>
</dbReference>
<dbReference type="PROSITE" id="PS52050">
    <property type="entry name" value="WYL"/>
    <property type="match status" value="1"/>
</dbReference>
<keyword evidence="2" id="KW-0804">Transcription</keyword>
<dbReference type="AlphaFoldDB" id="A0A4U0Q2F1"/>
<organism evidence="4 5">
    <name type="scientific">Chitiniphilus eburneus</name>
    <dbReference type="NCBI Taxonomy" id="2571148"/>
    <lineage>
        <taxon>Bacteria</taxon>
        <taxon>Pseudomonadati</taxon>
        <taxon>Pseudomonadota</taxon>
        <taxon>Betaproteobacteria</taxon>
        <taxon>Neisseriales</taxon>
        <taxon>Chitinibacteraceae</taxon>
        <taxon>Chitiniphilus</taxon>
    </lineage>
</organism>
<evidence type="ECO:0000256" key="1">
    <source>
        <dbReference type="ARBA" id="ARBA00023015"/>
    </source>
</evidence>
<dbReference type="InterPro" id="IPR051534">
    <property type="entry name" value="CBASS_pafABC_assoc_protein"/>
</dbReference>
<dbReference type="InterPro" id="IPR036390">
    <property type="entry name" value="WH_DNA-bd_sf"/>
</dbReference>
<dbReference type="Pfam" id="PF25583">
    <property type="entry name" value="WCX"/>
    <property type="match status" value="1"/>
</dbReference>
<dbReference type="InterPro" id="IPR001034">
    <property type="entry name" value="DeoR_HTH"/>
</dbReference>
<evidence type="ECO:0000256" key="2">
    <source>
        <dbReference type="ARBA" id="ARBA00023163"/>
    </source>
</evidence>
<keyword evidence="5" id="KW-1185">Reference proteome</keyword>
<dbReference type="Proteomes" id="UP000310016">
    <property type="component" value="Unassembled WGS sequence"/>
</dbReference>
<dbReference type="OrthoDB" id="6521217at2"/>
<dbReference type="InterPro" id="IPR026881">
    <property type="entry name" value="WYL_dom"/>
</dbReference>
<dbReference type="PANTHER" id="PTHR34580:SF1">
    <property type="entry name" value="PROTEIN PAFC"/>
    <property type="match status" value="1"/>
</dbReference>
<accession>A0A4U0Q2F1</accession>
<evidence type="ECO:0000259" key="3">
    <source>
        <dbReference type="PROSITE" id="PS51000"/>
    </source>
</evidence>
<protein>
    <submittedName>
        <fullName evidence="4">WYL domain-containing transcriptional regulator</fullName>
    </submittedName>
</protein>
<name>A0A4U0Q2F1_9NEIS</name>
<evidence type="ECO:0000313" key="5">
    <source>
        <dbReference type="Proteomes" id="UP000310016"/>
    </source>
</evidence>
<dbReference type="Pfam" id="PF13280">
    <property type="entry name" value="WYL"/>
    <property type="match status" value="1"/>
</dbReference>
<dbReference type="SUPFAM" id="SSF46785">
    <property type="entry name" value="Winged helix' DNA-binding domain"/>
    <property type="match status" value="1"/>
</dbReference>
<keyword evidence="1" id="KW-0805">Transcription regulation</keyword>
<proteinExistence type="predicted"/>
<dbReference type="EMBL" id="SUMF01000005">
    <property type="protein sequence ID" value="TJZ74800.1"/>
    <property type="molecule type" value="Genomic_DNA"/>
</dbReference>
<sequence length="418" mass="46953">MLPFFQVPERGRDQPSSGHWCAVRWASPSLCQRSCAIHPVARLNHCLAECGGVIPKWEGGNPKVCPPCPTTETRAWDTTCPAASTYCARLSPRHLETSCVASMPDAETWRNQARTQKRIWLMSTKGTHDRLAHRLACTLILLNQGGKLTPKGLAGRFNVSVKTARRDLDRLDAMGLRQDEDGRYFLPSYLLGKLTFHEVDRLIALSGIQDLFPDVGSALLRDMFDHMARSALLTKGVYDEQAGKPADVQTIQGAITEYRHLDFQYRTGAGLDDYVDLEPYRLLNDKGAWYLAAVHHGQIKTFHLGKIQTLSVKASSFQPDPAIQVRVQTDDSIWSHEALSEVLITVNAEAADYFKRRTVLARQQIVEELADGSLIVSTAVVHPAQILPIVRYWIPHLRILNPLELQISLEQELREYVQ</sequence>
<feature type="domain" description="HTH deoR-type" evidence="3">
    <location>
        <begin position="131"/>
        <end position="186"/>
    </location>
</feature>
<evidence type="ECO:0000313" key="4">
    <source>
        <dbReference type="EMBL" id="TJZ74800.1"/>
    </source>
</evidence>